<comment type="caution">
    <text evidence="3">The sequence shown here is derived from an EMBL/GenBank/DDBJ whole genome shotgun (WGS) entry which is preliminary data.</text>
</comment>
<dbReference type="EMBL" id="JAGGLG010000007">
    <property type="protein sequence ID" value="MBP2017831.1"/>
    <property type="molecule type" value="Genomic_DNA"/>
</dbReference>
<dbReference type="PANTHER" id="PTHR12526:SF638">
    <property type="entry name" value="SPORE COAT PROTEIN SA"/>
    <property type="match status" value="1"/>
</dbReference>
<dbReference type="PANTHER" id="PTHR12526">
    <property type="entry name" value="GLYCOSYLTRANSFERASE"/>
    <property type="match status" value="1"/>
</dbReference>
<dbReference type="Gene3D" id="3.40.50.2000">
    <property type="entry name" value="Glycogen Phosphorylase B"/>
    <property type="match status" value="2"/>
</dbReference>
<dbReference type="Proteomes" id="UP001519289">
    <property type="component" value="Unassembled WGS sequence"/>
</dbReference>
<keyword evidence="4" id="KW-1185">Reference proteome</keyword>
<reference evidence="3 4" key="1">
    <citation type="submission" date="2021-03" db="EMBL/GenBank/DDBJ databases">
        <title>Genomic Encyclopedia of Type Strains, Phase IV (KMG-IV): sequencing the most valuable type-strain genomes for metagenomic binning, comparative biology and taxonomic classification.</title>
        <authorList>
            <person name="Goeker M."/>
        </authorList>
    </citation>
    <scope>NUCLEOTIDE SEQUENCE [LARGE SCALE GENOMIC DNA]</scope>
    <source>
        <strain evidence="3 4">DSM 27138</strain>
    </source>
</reference>
<feature type="domain" description="Glycosyltransferase subfamily 4-like N-terminal" evidence="2">
    <location>
        <begin position="22"/>
        <end position="184"/>
    </location>
</feature>
<dbReference type="Pfam" id="PF13439">
    <property type="entry name" value="Glyco_transf_4"/>
    <property type="match status" value="1"/>
</dbReference>
<feature type="domain" description="Glycosyl transferase family 1" evidence="1">
    <location>
        <begin position="195"/>
        <end position="368"/>
    </location>
</feature>
<dbReference type="SUPFAM" id="SSF53756">
    <property type="entry name" value="UDP-Glycosyltransferase/glycogen phosphorylase"/>
    <property type="match status" value="1"/>
</dbReference>
<dbReference type="InterPro" id="IPR001296">
    <property type="entry name" value="Glyco_trans_1"/>
</dbReference>
<proteinExistence type="predicted"/>
<organism evidence="3 4">
    <name type="scientific">Symbiobacterium terraclitae</name>
    <dbReference type="NCBI Taxonomy" id="557451"/>
    <lineage>
        <taxon>Bacteria</taxon>
        <taxon>Bacillati</taxon>
        <taxon>Bacillota</taxon>
        <taxon>Clostridia</taxon>
        <taxon>Eubacteriales</taxon>
        <taxon>Symbiobacteriaceae</taxon>
        <taxon>Symbiobacterium</taxon>
    </lineage>
</organism>
<dbReference type="Pfam" id="PF00534">
    <property type="entry name" value="Glycos_transf_1"/>
    <property type="match status" value="1"/>
</dbReference>
<evidence type="ECO:0000259" key="1">
    <source>
        <dbReference type="Pfam" id="PF00534"/>
    </source>
</evidence>
<accession>A0ABS4JQL7</accession>
<evidence type="ECO:0000313" key="4">
    <source>
        <dbReference type="Proteomes" id="UP001519289"/>
    </source>
</evidence>
<evidence type="ECO:0000313" key="3">
    <source>
        <dbReference type="EMBL" id="MBP2017831.1"/>
    </source>
</evidence>
<name>A0ABS4JQL7_9FIRM</name>
<sequence length="389" mass="42503">MRIALVCTEKLPVPPVRGGAIQTYIDGVLPFLSARHDVTVVGRTDPALPDREAVALAGPSLPQGRAGGGTVRHVRLPAEGGAESYGDRAAAFLATERWDVVEIFNRPAFVERIARAAPGARLVLSLHNAMFAPHRLSPAEARRILARVDAVVTISDFIRGSIARLYPEYAGKLRTIRSGVDLERFRPGPSPQSEALRARLGLAGRPVVLSVGRLSAKKGIHVLLEAMERVLLTHPEAVLVQVGSRWYGRDDADAYVQAVRQQAARLGDGVRMVGYVPYHEVDAYFRLGDLFVCASQWEEPLARVHYEAMACGLPIVTTDRGGNAEVVEEGRNGLLVRPCHRPEGFASAIQALLDDPDLRRRLGAEGRRMAEESFSWERVAREQLAVLEG</sequence>
<dbReference type="RefSeq" id="WP_209465970.1">
    <property type="nucleotide sequence ID" value="NZ_JAGGLG010000007.1"/>
</dbReference>
<evidence type="ECO:0000259" key="2">
    <source>
        <dbReference type="Pfam" id="PF13439"/>
    </source>
</evidence>
<gene>
    <name evidence="3" type="ORF">J2Z79_001216</name>
</gene>
<protein>
    <submittedName>
        <fullName evidence="3">Spore coat protein SA</fullName>
    </submittedName>
</protein>
<dbReference type="InterPro" id="IPR028098">
    <property type="entry name" value="Glyco_trans_4-like_N"/>
</dbReference>
<keyword evidence="3" id="KW-0946">Virion</keyword>
<dbReference type="CDD" id="cd03801">
    <property type="entry name" value="GT4_PimA-like"/>
    <property type="match status" value="1"/>
</dbReference>
<keyword evidence="3" id="KW-0167">Capsid protein</keyword>